<dbReference type="AlphaFoldDB" id="A0A315ET76"/>
<gene>
    <name evidence="1" type="ORF">B9Z44_10925</name>
</gene>
<name>A0A315ET76_9BURK</name>
<comment type="caution">
    <text evidence="1">The sequence shown here is derived from an EMBL/GenBank/DDBJ whole genome shotgun (WGS) entry which is preliminary data.</text>
</comment>
<dbReference type="EMBL" id="NESP01000001">
    <property type="protein sequence ID" value="PUE60038.1"/>
    <property type="molecule type" value="Genomic_DNA"/>
</dbReference>
<dbReference type="Proteomes" id="UP000251341">
    <property type="component" value="Unassembled WGS sequence"/>
</dbReference>
<organism evidence="1 2">
    <name type="scientific">Limnohabitans curvus</name>
    <dbReference type="NCBI Taxonomy" id="323423"/>
    <lineage>
        <taxon>Bacteria</taxon>
        <taxon>Pseudomonadati</taxon>
        <taxon>Pseudomonadota</taxon>
        <taxon>Betaproteobacteria</taxon>
        <taxon>Burkholderiales</taxon>
        <taxon>Comamonadaceae</taxon>
        <taxon>Limnohabitans</taxon>
    </lineage>
</organism>
<protein>
    <submittedName>
        <fullName evidence="1">Uncharacterized protein</fullName>
    </submittedName>
</protein>
<evidence type="ECO:0000313" key="1">
    <source>
        <dbReference type="EMBL" id="PUE60038.1"/>
    </source>
</evidence>
<reference evidence="1 2" key="1">
    <citation type="submission" date="2017-04" db="EMBL/GenBank/DDBJ databases">
        <title>Unexpected and diverse lifestyles within the genus Limnohabitans.</title>
        <authorList>
            <person name="Kasalicky V."/>
            <person name="Mehrshad M."/>
            <person name="Andrei S.-A."/>
            <person name="Salcher M."/>
            <person name="Kratochvilova H."/>
            <person name="Simek K."/>
            <person name="Ghai R."/>
        </authorList>
    </citation>
    <scope>NUCLEOTIDE SEQUENCE [LARGE SCALE GENOMIC DNA]</scope>
    <source>
        <strain evidence="1 2">MWH-C5</strain>
    </source>
</reference>
<proteinExistence type="predicted"/>
<keyword evidence="2" id="KW-1185">Reference proteome</keyword>
<dbReference type="RefSeq" id="WP_108359167.1">
    <property type="nucleotide sequence ID" value="NZ_NESP01000001.1"/>
</dbReference>
<evidence type="ECO:0000313" key="2">
    <source>
        <dbReference type="Proteomes" id="UP000251341"/>
    </source>
</evidence>
<sequence>MAEMLRWTPIALSLRTLRWALLALLTTLVLVQTVGMLHRVAHATGSAHSLLSMAVEVPHEAASPTDKTNVLTRLWGEHSSWVDCQLFDQACPDVLHHVVLDAVTVATPQVWCVVALQERFALFERFYAARGPPALL</sequence>
<accession>A0A315ET76</accession>